<dbReference type="InterPro" id="IPR052021">
    <property type="entry name" value="Type-I_RS_S_subunit"/>
</dbReference>
<evidence type="ECO:0000256" key="1">
    <source>
        <dbReference type="ARBA" id="ARBA00022747"/>
    </source>
</evidence>
<dbReference type="EMBL" id="BAAAPN010000104">
    <property type="protein sequence ID" value="GAA1775919.1"/>
    <property type="molecule type" value="Genomic_DNA"/>
</dbReference>
<dbReference type="Gene3D" id="3.90.220.20">
    <property type="entry name" value="DNA methylase specificity domains"/>
    <property type="match status" value="2"/>
</dbReference>
<dbReference type="SUPFAM" id="SSF116734">
    <property type="entry name" value="DNA methylase specificity domain"/>
    <property type="match status" value="2"/>
</dbReference>
<evidence type="ECO:0000256" key="2">
    <source>
        <dbReference type="ARBA" id="ARBA00023125"/>
    </source>
</evidence>
<evidence type="ECO:0008006" key="5">
    <source>
        <dbReference type="Google" id="ProtNLM"/>
    </source>
</evidence>
<dbReference type="InterPro" id="IPR044946">
    <property type="entry name" value="Restrct_endonuc_typeI_TRD_sf"/>
</dbReference>
<dbReference type="PANTHER" id="PTHR30408">
    <property type="entry name" value="TYPE-1 RESTRICTION ENZYME ECOKI SPECIFICITY PROTEIN"/>
    <property type="match status" value="1"/>
</dbReference>
<name>A0ABP4XE54_9MICO</name>
<keyword evidence="1" id="KW-0680">Restriction system</keyword>
<dbReference type="PANTHER" id="PTHR30408:SF12">
    <property type="entry name" value="TYPE I RESTRICTION ENZYME MJAVIII SPECIFICITY SUBUNIT"/>
    <property type="match status" value="1"/>
</dbReference>
<dbReference type="Proteomes" id="UP001501475">
    <property type="component" value="Unassembled WGS sequence"/>
</dbReference>
<evidence type="ECO:0000313" key="4">
    <source>
        <dbReference type="Proteomes" id="UP001501475"/>
    </source>
</evidence>
<reference evidence="4" key="1">
    <citation type="journal article" date="2019" name="Int. J. Syst. Evol. Microbiol.">
        <title>The Global Catalogue of Microorganisms (GCM) 10K type strain sequencing project: providing services to taxonomists for standard genome sequencing and annotation.</title>
        <authorList>
            <consortium name="The Broad Institute Genomics Platform"/>
            <consortium name="The Broad Institute Genome Sequencing Center for Infectious Disease"/>
            <person name="Wu L."/>
            <person name="Ma J."/>
        </authorList>
    </citation>
    <scope>NUCLEOTIDE SEQUENCE [LARGE SCALE GENOMIC DNA]</scope>
    <source>
        <strain evidence="4">JCM 15591</strain>
    </source>
</reference>
<keyword evidence="4" id="KW-1185">Reference proteome</keyword>
<gene>
    <name evidence="3" type="ORF">GCM10009810_36250</name>
</gene>
<accession>A0ABP4XE54</accession>
<sequence>MAEVRTSSVDKHTRDGELSVQLCNYTDVYRNDKVRPSPDLMRATATSDEIDRFRLQIGDSVLTKDSEDPNDIGISAHVADTASDFVCGYHLAIARPSPGTHPRYLTWALRSRPVLDHFSNHASGISRYGLTTAGLRAAPVPWHDELEQRRIADFLDDRVARIDQIITARRAQIWSLDDAARATLAERMLLGEEQVPLRHLILDERLGLWGSEVGEDDVDVYVARVADFERAEFRLGDVPTVRSAAAAQIATRALRHGDVLLERSGGTNINPVGCPAFVEDPAPNTVSSNFVSRLRPVADADGRYLSLLLGALYATGQQRPHANQTTGIQNLDTTSYLHVRIPIRCPAEQVSLAQKVDNALSGIRGQQRHLRESAALLEEYKHSLITAAVTGEIDVTTAGSGIPG</sequence>
<evidence type="ECO:0000313" key="3">
    <source>
        <dbReference type="EMBL" id="GAA1775919.1"/>
    </source>
</evidence>
<proteinExistence type="predicted"/>
<comment type="caution">
    <text evidence="3">The sequence shown here is derived from an EMBL/GenBank/DDBJ whole genome shotgun (WGS) entry which is preliminary data.</text>
</comment>
<keyword evidence="2" id="KW-0238">DNA-binding</keyword>
<protein>
    <recommendedName>
        <fullName evidence="5">Restriction endonuclease subunit S</fullName>
    </recommendedName>
</protein>
<organism evidence="3 4">
    <name type="scientific">Nostocoides vanveenii</name>
    <dbReference type="NCBI Taxonomy" id="330835"/>
    <lineage>
        <taxon>Bacteria</taxon>
        <taxon>Bacillati</taxon>
        <taxon>Actinomycetota</taxon>
        <taxon>Actinomycetes</taxon>
        <taxon>Micrococcales</taxon>
        <taxon>Intrasporangiaceae</taxon>
        <taxon>Nostocoides</taxon>
    </lineage>
</organism>